<dbReference type="AlphaFoldDB" id="A0A1I7WDY0"/>
<keyword evidence="1" id="KW-1185">Reference proteome</keyword>
<evidence type="ECO:0000313" key="1">
    <source>
        <dbReference type="Proteomes" id="UP000095283"/>
    </source>
</evidence>
<dbReference type="WBParaSite" id="Hba_03112">
    <property type="protein sequence ID" value="Hba_03112"/>
    <property type="gene ID" value="Hba_03112"/>
</dbReference>
<name>A0A1I7WDY0_HETBA</name>
<dbReference type="Proteomes" id="UP000095283">
    <property type="component" value="Unplaced"/>
</dbReference>
<proteinExistence type="predicted"/>
<evidence type="ECO:0000313" key="2">
    <source>
        <dbReference type="WBParaSite" id="Hba_03112"/>
    </source>
</evidence>
<organism evidence="1 2">
    <name type="scientific">Heterorhabditis bacteriophora</name>
    <name type="common">Entomopathogenic nematode worm</name>
    <dbReference type="NCBI Taxonomy" id="37862"/>
    <lineage>
        <taxon>Eukaryota</taxon>
        <taxon>Metazoa</taxon>
        <taxon>Ecdysozoa</taxon>
        <taxon>Nematoda</taxon>
        <taxon>Chromadorea</taxon>
        <taxon>Rhabditida</taxon>
        <taxon>Rhabditina</taxon>
        <taxon>Rhabditomorpha</taxon>
        <taxon>Strongyloidea</taxon>
        <taxon>Heterorhabditidae</taxon>
        <taxon>Heterorhabditis</taxon>
    </lineage>
</organism>
<sequence length="41" mass="4534">MDERATEGCLSFWSPMLHNVPSPSDIAVLVDMAVLQCNLNE</sequence>
<protein>
    <submittedName>
        <fullName evidence="2">Uncharacterized protein</fullName>
    </submittedName>
</protein>
<reference evidence="2" key="1">
    <citation type="submission" date="2016-11" db="UniProtKB">
        <authorList>
            <consortium name="WormBaseParasite"/>
        </authorList>
    </citation>
    <scope>IDENTIFICATION</scope>
</reference>
<accession>A0A1I7WDY0</accession>